<keyword evidence="1" id="KW-1133">Transmembrane helix</keyword>
<organism evidence="2 3">
    <name type="scientific">Devosia neptuniae</name>
    <dbReference type="NCBI Taxonomy" id="191302"/>
    <lineage>
        <taxon>Bacteria</taxon>
        <taxon>Pseudomonadati</taxon>
        <taxon>Pseudomonadota</taxon>
        <taxon>Alphaproteobacteria</taxon>
        <taxon>Hyphomicrobiales</taxon>
        <taxon>Devosiaceae</taxon>
        <taxon>Devosia</taxon>
    </lineage>
</organism>
<protein>
    <submittedName>
        <fullName evidence="2">Uncharacterized protein</fullName>
    </submittedName>
</protein>
<reference evidence="2 3" key="1">
    <citation type="submission" date="2022-09" db="EMBL/GenBank/DDBJ databases">
        <title>Interaction between co-microsymbionts with complementary sets of symbiotic genes in legume-rhizobium systems.</title>
        <authorList>
            <person name="Safronova V."/>
            <person name="Sazanova A."/>
            <person name="Afonin A."/>
            <person name="Chirak E."/>
        </authorList>
    </citation>
    <scope>NUCLEOTIDE SEQUENCE [LARGE SCALE GENOMIC DNA]</scope>
    <source>
        <strain evidence="2 3">A18/4-1</strain>
    </source>
</reference>
<feature type="transmembrane region" description="Helical" evidence="1">
    <location>
        <begin position="12"/>
        <end position="31"/>
    </location>
</feature>
<dbReference type="Proteomes" id="UP001061862">
    <property type="component" value="Chromosome"/>
</dbReference>
<feature type="transmembrane region" description="Helical" evidence="1">
    <location>
        <begin position="37"/>
        <end position="56"/>
    </location>
</feature>
<proteinExistence type="predicted"/>
<keyword evidence="1" id="KW-0472">Membrane</keyword>
<accession>A0ABY6CB50</accession>
<dbReference type="EMBL" id="CP104965">
    <property type="protein sequence ID" value="UXN69468.1"/>
    <property type="molecule type" value="Genomic_DNA"/>
</dbReference>
<evidence type="ECO:0000313" key="3">
    <source>
        <dbReference type="Proteomes" id="UP001061862"/>
    </source>
</evidence>
<name>A0ABY6CB50_9HYPH</name>
<dbReference type="RefSeq" id="WP_262167954.1">
    <property type="nucleotide sequence ID" value="NZ_CP104965.1"/>
</dbReference>
<gene>
    <name evidence="2" type="ORF">N8A98_19920</name>
</gene>
<keyword evidence="1" id="KW-0812">Transmembrane</keyword>
<evidence type="ECO:0000256" key="1">
    <source>
        <dbReference type="SAM" id="Phobius"/>
    </source>
</evidence>
<evidence type="ECO:0000313" key="2">
    <source>
        <dbReference type="EMBL" id="UXN69468.1"/>
    </source>
</evidence>
<keyword evidence="3" id="KW-1185">Reference proteome</keyword>
<sequence>MNIAVFNQKFLGPASIVVSILGILFLCQPWVAFLHSWSVLVMLIGLIAFNVSVHIAPPLERVDEDDTGPVSLSQTIKTGAGHG</sequence>